<dbReference type="AlphaFoldDB" id="A0A0R3SLL7"/>
<evidence type="ECO:0000313" key="2">
    <source>
        <dbReference type="Proteomes" id="UP000274504"/>
    </source>
</evidence>
<dbReference type="WBParaSite" id="HDID_0000583201-mRNA-1">
    <property type="protein sequence ID" value="HDID_0000583201-mRNA-1"/>
    <property type="gene ID" value="HDID_0000583201"/>
</dbReference>
<dbReference type="EMBL" id="UYSG01003518">
    <property type="protein sequence ID" value="VDL58148.1"/>
    <property type="molecule type" value="Genomic_DNA"/>
</dbReference>
<protein>
    <submittedName>
        <fullName evidence="3">Acetyltransferase</fullName>
    </submittedName>
</protein>
<dbReference type="Proteomes" id="UP000274504">
    <property type="component" value="Unassembled WGS sequence"/>
</dbReference>
<name>A0A0R3SLL7_HYMDI</name>
<reference evidence="3" key="1">
    <citation type="submission" date="2017-02" db="UniProtKB">
        <authorList>
            <consortium name="WormBaseParasite"/>
        </authorList>
    </citation>
    <scope>IDENTIFICATION</scope>
</reference>
<gene>
    <name evidence="1" type="ORF">HDID_LOCUS5830</name>
</gene>
<organism evidence="3">
    <name type="scientific">Hymenolepis diminuta</name>
    <name type="common">Rat tapeworm</name>
    <dbReference type="NCBI Taxonomy" id="6216"/>
    <lineage>
        <taxon>Eukaryota</taxon>
        <taxon>Metazoa</taxon>
        <taxon>Spiralia</taxon>
        <taxon>Lophotrochozoa</taxon>
        <taxon>Platyhelminthes</taxon>
        <taxon>Cestoda</taxon>
        <taxon>Eucestoda</taxon>
        <taxon>Cyclophyllidea</taxon>
        <taxon>Hymenolepididae</taxon>
        <taxon>Hymenolepis</taxon>
    </lineage>
</organism>
<proteinExistence type="predicted"/>
<dbReference type="SUPFAM" id="SSF56112">
    <property type="entry name" value="Protein kinase-like (PK-like)"/>
    <property type="match status" value="1"/>
</dbReference>
<evidence type="ECO:0000313" key="3">
    <source>
        <dbReference type="WBParaSite" id="HDID_0000583201-mRNA-1"/>
    </source>
</evidence>
<sequence>MSNEVMDFVQVCLRPDYIERPEIEELKALLCFNTIDWAEVAVGRTEPPSSMRQV</sequence>
<evidence type="ECO:0000313" key="1">
    <source>
        <dbReference type="EMBL" id="VDL58148.1"/>
    </source>
</evidence>
<reference evidence="1 2" key="2">
    <citation type="submission" date="2018-11" db="EMBL/GenBank/DDBJ databases">
        <authorList>
            <consortium name="Pathogen Informatics"/>
        </authorList>
    </citation>
    <scope>NUCLEOTIDE SEQUENCE [LARGE SCALE GENOMIC DNA]</scope>
</reference>
<accession>A0A0R3SLL7</accession>
<dbReference type="InterPro" id="IPR011009">
    <property type="entry name" value="Kinase-like_dom_sf"/>
</dbReference>